<feature type="region of interest" description="Disordered" evidence="1">
    <location>
        <begin position="262"/>
        <end position="301"/>
    </location>
</feature>
<accession>A0A4Q8B8W3</accession>
<feature type="transmembrane region" description="Helical" evidence="2">
    <location>
        <begin position="132"/>
        <end position="152"/>
    </location>
</feature>
<proteinExistence type="predicted"/>
<keyword evidence="2" id="KW-0472">Membrane</keyword>
<evidence type="ECO:0000259" key="3">
    <source>
        <dbReference type="Pfam" id="PF14219"/>
    </source>
</evidence>
<dbReference type="Proteomes" id="UP000294114">
    <property type="component" value="Unassembled WGS sequence"/>
</dbReference>
<feature type="transmembrane region" description="Helical" evidence="2">
    <location>
        <begin position="43"/>
        <end position="69"/>
    </location>
</feature>
<dbReference type="EMBL" id="SHLD01000001">
    <property type="protein sequence ID" value="RZU73349.1"/>
    <property type="molecule type" value="Genomic_DNA"/>
</dbReference>
<reference evidence="4 5" key="1">
    <citation type="submission" date="2019-02" db="EMBL/GenBank/DDBJ databases">
        <title>Sequencing the genomes of 1000 actinobacteria strains.</title>
        <authorList>
            <person name="Klenk H.-P."/>
        </authorList>
    </citation>
    <scope>NUCLEOTIDE SEQUENCE [LARGE SCALE GENOMIC DNA]</scope>
    <source>
        <strain evidence="4 5">DSM 45612</strain>
    </source>
</reference>
<evidence type="ECO:0000313" key="5">
    <source>
        <dbReference type="Proteomes" id="UP000294114"/>
    </source>
</evidence>
<keyword evidence="2" id="KW-1133">Transmembrane helix</keyword>
<dbReference type="AlphaFoldDB" id="A0A4Q8B8W3"/>
<feature type="domain" description="DUF4328" evidence="3">
    <location>
        <begin position="78"/>
        <end position="225"/>
    </location>
</feature>
<evidence type="ECO:0000313" key="4">
    <source>
        <dbReference type="EMBL" id="RZU73349.1"/>
    </source>
</evidence>
<dbReference type="InterPro" id="IPR025565">
    <property type="entry name" value="DUF4328"/>
</dbReference>
<sequence>MRCQTCGDETSPAFDDCQRCATPLDGPALSPGIATYGVRGLGLAAAIGLGLTTLLYVLLALFPAVDAVLARRAGTTDDAEPIRSATVLEGLLNVPYLLVYLTTAVLVMIWMFRARKNTDAFPGVRPHLNAHWAITGWWVPFASLVIPCKVMADIARDSLGRTRGLVALWWAGWLVFSVADVFTSLDTAKSQLLLPEPRTPQDFQRYADHYQEAALRNLVPALACLVAGASLIALILRISAAQQARIARGTTAWPGAPAWLAAPAGPGPAGEPVTEPSQPVSADGNPVSPPAPGAAGGTIGA</sequence>
<comment type="caution">
    <text evidence="4">The sequence shown here is derived from an EMBL/GenBank/DDBJ whole genome shotgun (WGS) entry which is preliminary data.</text>
</comment>
<dbReference type="Pfam" id="PF14219">
    <property type="entry name" value="DUF4328"/>
    <property type="match status" value="1"/>
</dbReference>
<gene>
    <name evidence="4" type="ORF">EV384_1752</name>
</gene>
<protein>
    <submittedName>
        <fullName evidence="4">Uncharacterized protein DUF4328</fullName>
    </submittedName>
</protein>
<name>A0A4Q8B8W3_9ACTN</name>
<feature type="transmembrane region" description="Helical" evidence="2">
    <location>
        <begin position="218"/>
        <end position="238"/>
    </location>
</feature>
<feature type="transmembrane region" description="Helical" evidence="2">
    <location>
        <begin position="90"/>
        <end position="112"/>
    </location>
</feature>
<keyword evidence="5" id="KW-1185">Reference proteome</keyword>
<evidence type="ECO:0000256" key="1">
    <source>
        <dbReference type="SAM" id="MobiDB-lite"/>
    </source>
</evidence>
<evidence type="ECO:0000256" key="2">
    <source>
        <dbReference type="SAM" id="Phobius"/>
    </source>
</evidence>
<organism evidence="4 5">
    <name type="scientific">Micromonospora kangleipakensis</name>
    <dbReference type="NCBI Taxonomy" id="1077942"/>
    <lineage>
        <taxon>Bacteria</taxon>
        <taxon>Bacillati</taxon>
        <taxon>Actinomycetota</taxon>
        <taxon>Actinomycetes</taxon>
        <taxon>Micromonosporales</taxon>
        <taxon>Micromonosporaceae</taxon>
        <taxon>Micromonospora</taxon>
    </lineage>
</organism>
<feature type="transmembrane region" description="Helical" evidence="2">
    <location>
        <begin position="164"/>
        <end position="185"/>
    </location>
</feature>
<keyword evidence="2" id="KW-0812">Transmembrane</keyword>